<proteinExistence type="predicted"/>
<evidence type="ECO:0000313" key="2">
    <source>
        <dbReference type="Proteomes" id="UP000017127"/>
    </source>
</evidence>
<keyword evidence="2" id="KW-1185">Reference proteome</keyword>
<reference evidence="1 2" key="1">
    <citation type="journal article" date="2013" name="Front. Microbiol.">
        <title>Comparative genomic analyses of the cyanobacterium, Lyngbya aestuarii BL J, a powerful hydrogen producer.</title>
        <authorList>
            <person name="Kothari A."/>
            <person name="Vaughn M."/>
            <person name="Garcia-Pichel F."/>
        </authorList>
    </citation>
    <scope>NUCLEOTIDE SEQUENCE [LARGE SCALE GENOMIC DNA]</scope>
    <source>
        <strain evidence="1 2">BL J</strain>
    </source>
</reference>
<comment type="caution">
    <text evidence="1">The sequence shown here is derived from an EMBL/GenBank/DDBJ whole genome shotgun (WGS) entry which is preliminary data.</text>
</comment>
<sequence>MLSLGKDKLLSRQTVRLISGHDLIEILSIGLCQFLGSNNSKDVEAEQIEKILRLAYESSYFRKTQLYSLIQQWESLNTPFVILHQEE</sequence>
<dbReference type="AlphaFoldDB" id="U7QJW1"/>
<name>U7QJW1_9CYAN</name>
<protein>
    <submittedName>
        <fullName evidence="1">Uncharacterized protein</fullName>
    </submittedName>
</protein>
<gene>
    <name evidence="1" type="ORF">M595_1712</name>
</gene>
<accession>U7QJW1</accession>
<dbReference type="Proteomes" id="UP000017127">
    <property type="component" value="Unassembled WGS sequence"/>
</dbReference>
<organism evidence="1 2">
    <name type="scientific">Lyngbya aestuarii BL J</name>
    <dbReference type="NCBI Taxonomy" id="1348334"/>
    <lineage>
        <taxon>Bacteria</taxon>
        <taxon>Bacillati</taxon>
        <taxon>Cyanobacteriota</taxon>
        <taxon>Cyanophyceae</taxon>
        <taxon>Oscillatoriophycideae</taxon>
        <taxon>Oscillatoriales</taxon>
        <taxon>Microcoleaceae</taxon>
        <taxon>Lyngbya</taxon>
    </lineage>
</organism>
<dbReference type="EMBL" id="AUZM01000012">
    <property type="protein sequence ID" value="ERT08254.1"/>
    <property type="molecule type" value="Genomic_DNA"/>
</dbReference>
<dbReference type="RefSeq" id="WP_023065501.1">
    <property type="nucleotide sequence ID" value="NZ_AUZM01000012.1"/>
</dbReference>
<evidence type="ECO:0000313" key="1">
    <source>
        <dbReference type="EMBL" id="ERT08254.1"/>
    </source>
</evidence>